<feature type="region of interest" description="Disordered" evidence="1">
    <location>
        <begin position="21"/>
        <end position="84"/>
    </location>
</feature>
<feature type="compositionally biased region" description="Basic and acidic residues" evidence="1">
    <location>
        <begin position="38"/>
        <end position="50"/>
    </location>
</feature>
<organism evidence="2 3">
    <name type="scientific">Plakobranchus ocellatus</name>
    <dbReference type="NCBI Taxonomy" id="259542"/>
    <lineage>
        <taxon>Eukaryota</taxon>
        <taxon>Metazoa</taxon>
        <taxon>Spiralia</taxon>
        <taxon>Lophotrochozoa</taxon>
        <taxon>Mollusca</taxon>
        <taxon>Gastropoda</taxon>
        <taxon>Heterobranchia</taxon>
        <taxon>Euthyneura</taxon>
        <taxon>Panpulmonata</taxon>
        <taxon>Sacoglossa</taxon>
        <taxon>Placobranchoidea</taxon>
        <taxon>Plakobranchidae</taxon>
        <taxon>Plakobranchus</taxon>
    </lineage>
</organism>
<keyword evidence="3" id="KW-1185">Reference proteome</keyword>
<sequence length="84" mass="9341">MPRGGQGAAWILSVGESTTRGFQAFMPPTGHGAGGGVRTRDRRSPADLRADSLTTEPPTPQPWRKRPYLKRTTKEICKYSNRDR</sequence>
<accession>A0AAV4BKL4</accession>
<dbReference type="AlphaFoldDB" id="A0AAV4BKL4"/>
<feature type="compositionally biased region" description="Basic and acidic residues" evidence="1">
    <location>
        <begin position="72"/>
        <end position="84"/>
    </location>
</feature>
<evidence type="ECO:0000313" key="2">
    <source>
        <dbReference type="EMBL" id="GFO20123.1"/>
    </source>
</evidence>
<evidence type="ECO:0000256" key="1">
    <source>
        <dbReference type="SAM" id="MobiDB-lite"/>
    </source>
</evidence>
<proteinExistence type="predicted"/>
<protein>
    <submittedName>
        <fullName evidence="2">Uncharacterized protein</fullName>
    </submittedName>
</protein>
<name>A0AAV4BKL4_9GAST</name>
<gene>
    <name evidence="2" type="ORF">PoB_004662800</name>
</gene>
<evidence type="ECO:0000313" key="3">
    <source>
        <dbReference type="Proteomes" id="UP000735302"/>
    </source>
</evidence>
<comment type="caution">
    <text evidence="2">The sequence shown here is derived from an EMBL/GenBank/DDBJ whole genome shotgun (WGS) entry which is preliminary data.</text>
</comment>
<dbReference type="Proteomes" id="UP000735302">
    <property type="component" value="Unassembled WGS sequence"/>
</dbReference>
<reference evidence="2 3" key="1">
    <citation type="journal article" date="2021" name="Elife">
        <title>Chloroplast acquisition without the gene transfer in kleptoplastic sea slugs, Plakobranchus ocellatus.</title>
        <authorList>
            <person name="Maeda T."/>
            <person name="Takahashi S."/>
            <person name="Yoshida T."/>
            <person name="Shimamura S."/>
            <person name="Takaki Y."/>
            <person name="Nagai Y."/>
            <person name="Toyoda A."/>
            <person name="Suzuki Y."/>
            <person name="Arimoto A."/>
            <person name="Ishii H."/>
            <person name="Satoh N."/>
            <person name="Nishiyama T."/>
            <person name="Hasebe M."/>
            <person name="Maruyama T."/>
            <person name="Minagawa J."/>
            <person name="Obokata J."/>
            <person name="Shigenobu S."/>
        </authorList>
    </citation>
    <scope>NUCLEOTIDE SEQUENCE [LARGE SCALE GENOMIC DNA]</scope>
</reference>
<dbReference type="EMBL" id="BLXT01005153">
    <property type="protein sequence ID" value="GFO20123.1"/>
    <property type="molecule type" value="Genomic_DNA"/>
</dbReference>